<evidence type="ECO:0000313" key="1">
    <source>
        <dbReference type="EMBL" id="CAB4033422.1"/>
    </source>
</evidence>
<dbReference type="EMBL" id="CACRXK020019232">
    <property type="protein sequence ID" value="CAB4033422.1"/>
    <property type="molecule type" value="Genomic_DNA"/>
</dbReference>
<accession>A0A6S7L5J7</accession>
<dbReference type="AlphaFoldDB" id="A0A6S7L5J7"/>
<protein>
    <submittedName>
        <fullName evidence="1">Uncharacterized protein</fullName>
    </submittedName>
</protein>
<sequence length="349" mass="39713">MADSETRNQNVVRSVEQLEESLKDMPTSLKLFSLSMRSLYTDKDVGTATEVDLKFRELRDKTREDAKIYLKIILPLTTKFVSSVKEFFAYYDALSYEEWSKMLPSILEDIKANRELAQTILKMYEEMMVPLKKREDEARIIMTKFKDLQKDYEKLTKEFQCKAKQKWAWACGLLFVPGVNVIASPVLRLSANVDAAKAIAQTQQSKIHEAAALVVAETLIPALANFIDGLTSAAGFFQIMEIELNLLVGKRGEAGTESVNTQLHFKMMGKKVKEINPFCYAFYAALPAVRTDFEAIPDDGTEQNYIQKWLDKKLKEIEKLKIESTQKAFWDVLKGVEGLCLKPKTSSLT</sequence>
<name>A0A6S7L5J7_PARCT</name>
<proteinExistence type="predicted"/>
<dbReference type="OrthoDB" id="5962291at2759"/>
<gene>
    <name evidence="1" type="ORF">PACLA_8A060848</name>
</gene>
<organism evidence="1 2">
    <name type="scientific">Paramuricea clavata</name>
    <name type="common">Red gorgonian</name>
    <name type="synonym">Violescent sea-whip</name>
    <dbReference type="NCBI Taxonomy" id="317549"/>
    <lineage>
        <taxon>Eukaryota</taxon>
        <taxon>Metazoa</taxon>
        <taxon>Cnidaria</taxon>
        <taxon>Anthozoa</taxon>
        <taxon>Octocorallia</taxon>
        <taxon>Malacalcyonacea</taxon>
        <taxon>Plexauridae</taxon>
        <taxon>Paramuricea</taxon>
    </lineage>
</organism>
<keyword evidence="2" id="KW-1185">Reference proteome</keyword>
<evidence type="ECO:0000313" key="2">
    <source>
        <dbReference type="Proteomes" id="UP001152795"/>
    </source>
</evidence>
<reference evidence="1" key="1">
    <citation type="submission" date="2020-04" db="EMBL/GenBank/DDBJ databases">
        <authorList>
            <person name="Alioto T."/>
            <person name="Alioto T."/>
            <person name="Gomez Garrido J."/>
        </authorList>
    </citation>
    <scope>NUCLEOTIDE SEQUENCE</scope>
    <source>
        <strain evidence="1">A484AB</strain>
    </source>
</reference>
<comment type="caution">
    <text evidence="1">The sequence shown here is derived from an EMBL/GenBank/DDBJ whole genome shotgun (WGS) entry which is preliminary data.</text>
</comment>
<dbReference type="Proteomes" id="UP001152795">
    <property type="component" value="Unassembled WGS sequence"/>
</dbReference>